<comment type="caution">
    <text evidence="1">The sequence shown here is derived from an EMBL/GenBank/DDBJ whole genome shotgun (WGS) entry which is preliminary data.</text>
</comment>
<dbReference type="EMBL" id="BART01039971">
    <property type="protein sequence ID" value="GAH24853.1"/>
    <property type="molecule type" value="Genomic_DNA"/>
</dbReference>
<feature type="non-terminal residue" evidence="1">
    <location>
        <position position="1"/>
    </location>
</feature>
<protein>
    <submittedName>
        <fullName evidence="1">Uncharacterized protein</fullName>
    </submittedName>
</protein>
<organism evidence="1">
    <name type="scientific">marine sediment metagenome</name>
    <dbReference type="NCBI Taxonomy" id="412755"/>
    <lineage>
        <taxon>unclassified sequences</taxon>
        <taxon>metagenomes</taxon>
        <taxon>ecological metagenomes</taxon>
    </lineage>
</organism>
<name>X1FVP9_9ZZZZ</name>
<accession>X1FVP9</accession>
<dbReference type="AlphaFoldDB" id="X1FVP9"/>
<reference evidence="1" key="1">
    <citation type="journal article" date="2014" name="Front. Microbiol.">
        <title>High frequency of phylogenetically diverse reductive dehalogenase-homologous genes in deep subseafloor sedimentary metagenomes.</title>
        <authorList>
            <person name="Kawai M."/>
            <person name="Futagami T."/>
            <person name="Toyoda A."/>
            <person name="Takaki Y."/>
            <person name="Nishi S."/>
            <person name="Hori S."/>
            <person name="Arai W."/>
            <person name="Tsubouchi T."/>
            <person name="Morono Y."/>
            <person name="Uchiyama I."/>
            <person name="Ito T."/>
            <person name="Fujiyama A."/>
            <person name="Inagaki F."/>
            <person name="Takami H."/>
        </authorList>
    </citation>
    <scope>NUCLEOTIDE SEQUENCE</scope>
    <source>
        <strain evidence="1">Expedition CK06-06</strain>
    </source>
</reference>
<sequence>LYKLPETGLPNSSKPFIENAKNVDTLNNDIKKYTKVFDFISTSFRFIIQFRFVITS</sequence>
<gene>
    <name evidence="1" type="ORF">S01H4_65366</name>
</gene>
<evidence type="ECO:0000313" key="1">
    <source>
        <dbReference type="EMBL" id="GAH24853.1"/>
    </source>
</evidence>
<proteinExistence type="predicted"/>